<evidence type="ECO:0000256" key="18">
    <source>
        <dbReference type="ARBA" id="ARBA00031621"/>
    </source>
</evidence>
<keyword evidence="11" id="KW-0479">Metal-binding</keyword>
<dbReference type="GO" id="GO:0003908">
    <property type="term" value="F:methylated-DNA-[protein]-cysteine S-methyltransferase activity"/>
    <property type="evidence" value="ECO:0007669"/>
    <property type="project" value="UniProtKB-EC"/>
</dbReference>
<dbReference type="SUPFAM" id="SSF53155">
    <property type="entry name" value="Methylated DNA-protein cysteine methyltransferase domain"/>
    <property type="match status" value="1"/>
</dbReference>
<evidence type="ECO:0000256" key="14">
    <source>
        <dbReference type="ARBA" id="ARBA00023125"/>
    </source>
</evidence>
<proteinExistence type="inferred from homology"/>
<evidence type="ECO:0000256" key="16">
    <source>
        <dbReference type="ARBA" id="ARBA00023242"/>
    </source>
</evidence>
<dbReference type="AlphaFoldDB" id="A0AAE0VIW7"/>
<reference evidence="21" key="3">
    <citation type="submission" date="2023-05" db="EMBL/GenBank/DDBJ databases">
        <authorList>
            <person name="Smith C.H."/>
        </authorList>
    </citation>
    <scope>NUCLEOTIDE SEQUENCE</scope>
    <source>
        <strain evidence="21">CHS0354</strain>
        <tissue evidence="21">Mantle</tissue>
    </source>
</reference>
<keyword evidence="12" id="KW-0227">DNA damage</keyword>
<dbReference type="NCBIfam" id="TIGR00589">
    <property type="entry name" value="ogt"/>
    <property type="match status" value="1"/>
</dbReference>
<reference evidence="21" key="2">
    <citation type="journal article" date="2021" name="Genome Biol. Evol.">
        <title>Developing a high-quality reference genome for a parasitic bivalve with doubly uniparental inheritance (Bivalvia: Unionida).</title>
        <authorList>
            <person name="Smith C.H."/>
        </authorList>
    </citation>
    <scope>NUCLEOTIDE SEQUENCE</scope>
    <source>
        <strain evidence="21">CHS0354</strain>
        <tissue evidence="21">Mantle</tissue>
    </source>
</reference>
<comment type="catalytic activity">
    <reaction evidence="1">
        <text>a 4-O-methyl-thymidine in DNA + L-cysteinyl-[protein] = a thymidine in DNA + S-methyl-L-cysteinyl-[protein]</text>
        <dbReference type="Rhea" id="RHEA:53428"/>
        <dbReference type="Rhea" id="RHEA-COMP:10131"/>
        <dbReference type="Rhea" id="RHEA-COMP:10132"/>
        <dbReference type="Rhea" id="RHEA-COMP:13555"/>
        <dbReference type="Rhea" id="RHEA-COMP:13556"/>
        <dbReference type="ChEBI" id="CHEBI:29950"/>
        <dbReference type="ChEBI" id="CHEBI:82612"/>
        <dbReference type="ChEBI" id="CHEBI:137386"/>
        <dbReference type="ChEBI" id="CHEBI:137387"/>
        <dbReference type="EC" id="2.1.1.63"/>
    </reaction>
</comment>
<dbReference type="InterPro" id="IPR036631">
    <property type="entry name" value="MGMT_N_sf"/>
</dbReference>
<dbReference type="InterPro" id="IPR036217">
    <property type="entry name" value="MethylDNA_cys_MeTrfase_DNAb"/>
</dbReference>
<evidence type="ECO:0000256" key="13">
    <source>
        <dbReference type="ARBA" id="ARBA00022833"/>
    </source>
</evidence>
<dbReference type="FunFam" id="3.30.160.70:FF:000001">
    <property type="entry name" value="Methylated-DNA--protein-cysteine methyltransferase"/>
    <property type="match status" value="1"/>
</dbReference>
<keyword evidence="10" id="KW-0808">Transferase</keyword>
<dbReference type="EC" id="2.1.1.63" evidence="6"/>
<keyword evidence="13" id="KW-0862">Zinc</keyword>
<evidence type="ECO:0000256" key="5">
    <source>
        <dbReference type="ARBA" id="ARBA00008711"/>
    </source>
</evidence>
<evidence type="ECO:0000256" key="12">
    <source>
        <dbReference type="ARBA" id="ARBA00022763"/>
    </source>
</evidence>
<evidence type="ECO:0000256" key="1">
    <source>
        <dbReference type="ARBA" id="ARBA00001286"/>
    </source>
</evidence>
<evidence type="ECO:0000256" key="15">
    <source>
        <dbReference type="ARBA" id="ARBA00023204"/>
    </source>
</evidence>
<evidence type="ECO:0000256" key="4">
    <source>
        <dbReference type="ARBA" id="ARBA00004123"/>
    </source>
</evidence>
<gene>
    <name evidence="21" type="ORF">CHS0354_028313</name>
</gene>
<comment type="cofactor">
    <cofactor evidence="2">
        <name>Zn(2+)</name>
        <dbReference type="ChEBI" id="CHEBI:29105"/>
    </cofactor>
</comment>
<dbReference type="FunFam" id="1.10.10.10:FF:000214">
    <property type="entry name" value="Methylated-DNA--protein-cysteine methyltransferase"/>
    <property type="match status" value="1"/>
</dbReference>
<keyword evidence="9" id="KW-0489">Methyltransferase</keyword>
<protein>
    <recommendedName>
        <fullName evidence="7">Methylated-DNA--protein-cysteine methyltransferase</fullName>
        <ecNumber evidence="6">2.1.1.63</ecNumber>
    </recommendedName>
    <alternativeName>
        <fullName evidence="17">6-O-methylguanine-DNA methyltransferase</fullName>
    </alternativeName>
    <alternativeName>
        <fullName evidence="18">O-6-methylguanine-DNA-alkyltransferase</fullName>
    </alternativeName>
</protein>
<evidence type="ECO:0000256" key="7">
    <source>
        <dbReference type="ARBA" id="ARBA00015377"/>
    </source>
</evidence>
<evidence type="ECO:0000256" key="9">
    <source>
        <dbReference type="ARBA" id="ARBA00022603"/>
    </source>
</evidence>
<evidence type="ECO:0000256" key="11">
    <source>
        <dbReference type="ARBA" id="ARBA00022723"/>
    </source>
</evidence>
<name>A0AAE0VIW7_9BIVA</name>
<evidence type="ECO:0000256" key="19">
    <source>
        <dbReference type="ARBA" id="ARBA00049348"/>
    </source>
</evidence>
<dbReference type="GO" id="GO:0005654">
    <property type="term" value="C:nucleoplasm"/>
    <property type="evidence" value="ECO:0007669"/>
    <property type="project" value="TreeGrafter"/>
</dbReference>
<evidence type="ECO:0000259" key="20">
    <source>
        <dbReference type="Pfam" id="PF01035"/>
    </source>
</evidence>
<keyword evidence="14" id="KW-0238">DNA-binding</keyword>
<dbReference type="PANTHER" id="PTHR46460">
    <property type="entry name" value="METHYLATED-DNA--PROTEIN-CYSTEINE METHYLTRANSFERASE"/>
    <property type="match status" value="1"/>
</dbReference>
<evidence type="ECO:0000256" key="10">
    <source>
        <dbReference type="ARBA" id="ARBA00022679"/>
    </source>
</evidence>
<reference evidence="21" key="1">
    <citation type="journal article" date="2021" name="Genome Biol. Evol.">
        <title>A High-Quality Reference Genome for a Parasitic Bivalve with Doubly Uniparental Inheritance (Bivalvia: Unionida).</title>
        <authorList>
            <person name="Smith C.H."/>
        </authorList>
    </citation>
    <scope>NUCLEOTIDE SEQUENCE</scope>
    <source>
        <strain evidence="21">CHS0354</strain>
    </source>
</reference>
<keyword evidence="22" id="KW-1185">Reference proteome</keyword>
<comment type="caution">
    <text evidence="21">The sequence shown here is derived from an EMBL/GenBank/DDBJ whole genome shotgun (WGS) entry which is preliminary data.</text>
</comment>
<organism evidence="21 22">
    <name type="scientific">Potamilus streckersoni</name>
    <dbReference type="NCBI Taxonomy" id="2493646"/>
    <lineage>
        <taxon>Eukaryota</taxon>
        <taxon>Metazoa</taxon>
        <taxon>Spiralia</taxon>
        <taxon>Lophotrochozoa</taxon>
        <taxon>Mollusca</taxon>
        <taxon>Bivalvia</taxon>
        <taxon>Autobranchia</taxon>
        <taxon>Heteroconchia</taxon>
        <taxon>Palaeoheterodonta</taxon>
        <taxon>Unionida</taxon>
        <taxon>Unionoidea</taxon>
        <taxon>Unionidae</taxon>
        <taxon>Ambleminae</taxon>
        <taxon>Lampsilini</taxon>
        <taxon>Potamilus</taxon>
    </lineage>
</organism>
<feature type="domain" description="Methylated-DNA-[protein]-cysteine S-methyltransferase DNA binding" evidence="20">
    <location>
        <begin position="121"/>
        <end position="203"/>
    </location>
</feature>
<dbReference type="Pfam" id="PF01035">
    <property type="entry name" value="DNA_binding_1"/>
    <property type="match status" value="1"/>
</dbReference>
<dbReference type="InterPro" id="IPR001497">
    <property type="entry name" value="MethylDNA_cys_MeTrfase_AS"/>
</dbReference>
<evidence type="ECO:0000313" key="22">
    <source>
        <dbReference type="Proteomes" id="UP001195483"/>
    </source>
</evidence>
<keyword evidence="15" id="KW-0234">DNA repair</keyword>
<dbReference type="InterPro" id="IPR014048">
    <property type="entry name" value="MethylDNA_cys_MeTrfase_DNA-bd"/>
</dbReference>
<comment type="catalytic activity">
    <reaction evidence="19">
        <text>a 6-O-methyl-2'-deoxyguanosine in DNA + L-cysteinyl-[protein] = S-methyl-L-cysteinyl-[protein] + a 2'-deoxyguanosine in DNA</text>
        <dbReference type="Rhea" id="RHEA:24000"/>
        <dbReference type="Rhea" id="RHEA-COMP:10131"/>
        <dbReference type="Rhea" id="RHEA-COMP:10132"/>
        <dbReference type="Rhea" id="RHEA-COMP:11367"/>
        <dbReference type="Rhea" id="RHEA-COMP:11368"/>
        <dbReference type="ChEBI" id="CHEBI:29950"/>
        <dbReference type="ChEBI" id="CHEBI:82612"/>
        <dbReference type="ChEBI" id="CHEBI:85445"/>
        <dbReference type="ChEBI" id="CHEBI:85448"/>
        <dbReference type="EC" id="2.1.1.63"/>
    </reaction>
</comment>
<evidence type="ECO:0000256" key="2">
    <source>
        <dbReference type="ARBA" id="ARBA00001947"/>
    </source>
</evidence>
<evidence type="ECO:0000256" key="17">
    <source>
        <dbReference type="ARBA" id="ARBA00030795"/>
    </source>
</evidence>
<dbReference type="PANTHER" id="PTHR46460:SF1">
    <property type="entry name" value="METHYLATED-DNA--PROTEIN-CYSTEINE METHYLTRANSFERASE"/>
    <property type="match status" value="1"/>
</dbReference>
<dbReference type="SUPFAM" id="SSF46767">
    <property type="entry name" value="Methylated DNA-protein cysteine methyltransferase, C-terminal domain"/>
    <property type="match status" value="1"/>
</dbReference>
<dbReference type="InterPro" id="IPR036388">
    <property type="entry name" value="WH-like_DNA-bd_sf"/>
</dbReference>
<dbReference type="GO" id="GO:0003677">
    <property type="term" value="F:DNA binding"/>
    <property type="evidence" value="ECO:0007669"/>
    <property type="project" value="UniProtKB-KW"/>
</dbReference>
<evidence type="ECO:0000256" key="8">
    <source>
        <dbReference type="ARBA" id="ARBA00022553"/>
    </source>
</evidence>
<dbReference type="CDD" id="cd06445">
    <property type="entry name" value="ATase"/>
    <property type="match status" value="1"/>
</dbReference>
<keyword evidence="16" id="KW-0539">Nucleus</keyword>
<evidence type="ECO:0000313" key="21">
    <source>
        <dbReference type="EMBL" id="KAK3579494.1"/>
    </source>
</evidence>
<evidence type="ECO:0000256" key="3">
    <source>
        <dbReference type="ARBA" id="ARBA00003317"/>
    </source>
</evidence>
<dbReference type="EMBL" id="JAEAOA010001694">
    <property type="protein sequence ID" value="KAK3579494.1"/>
    <property type="molecule type" value="Genomic_DNA"/>
</dbReference>
<dbReference type="Gene3D" id="3.30.160.70">
    <property type="entry name" value="Methylated DNA-protein cysteine methyltransferase domain"/>
    <property type="match status" value="1"/>
</dbReference>
<keyword evidence="8" id="KW-0597">Phosphoprotein</keyword>
<dbReference type="GO" id="GO:0046872">
    <property type="term" value="F:metal ion binding"/>
    <property type="evidence" value="ECO:0007669"/>
    <property type="project" value="UniProtKB-KW"/>
</dbReference>
<dbReference type="Proteomes" id="UP001195483">
    <property type="component" value="Unassembled WGS sequence"/>
</dbReference>
<comment type="similarity">
    <text evidence="5">Belongs to the MGMT family.</text>
</comment>
<comment type="function">
    <text evidence="3">Involved in the cellular defense against the biological effects of O6-methylguanine (O6-MeG) and O4-methylthymine (O4-MeT) in DNA. Repairs the methylated nucleobase in DNA by stoichiometrically transferring the methyl group to a cysteine residue in the enzyme. This is a suicide reaction: the enzyme is irreversibly inactivated.</text>
</comment>
<comment type="subcellular location">
    <subcellularLocation>
        <location evidence="4">Nucleus</location>
    </subcellularLocation>
</comment>
<dbReference type="PROSITE" id="PS00374">
    <property type="entry name" value="MGMT"/>
    <property type="match status" value="1"/>
</dbReference>
<dbReference type="GO" id="GO:0032259">
    <property type="term" value="P:methylation"/>
    <property type="evidence" value="ECO:0007669"/>
    <property type="project" value="UniProtKB-KW"/>
</dbReference>
<accession>A0AAE0VIW7</accession>
<dbReference type="Gene3D" id="1.10.10.10">
    <property type="entry name" value="Winged helix-like DNA-binding domain superfamily/Winged helix DNA-binding domain"/>
    <property type="match status" value="1"/>
</dbReference>
<evidence type="ECO:0000256" key="6">
    <source>
        <dbReference type="ARBA" id="ARBA00011918"/>
    </source>
</evidence>
<dbReference type="GO" id="GO:0006281">
    <property type="term" value="P:DNA repair"/>
    <property type="evidence" value="ECO:0007669"/>
    <property type="project" value="UniProtKB-KW"/>
</dbReference>
<sequence length="205" mass="23138">MACGGRLAFMNIMYSKKGPRCNYGPTNTYIVTSPIGDMEILSCPKGLHNLHQVDTITDENFYPEPGKQVILLSQLYNDNGYTYKPALQCIDWLQAYFHPQQSSSEPPTPPWCPSISREGTFTHTVWSTLQSQIQFGNTISYGRLARLCGNQKACRAVGQAMRTNPLQLLMPCHRVIQENGQLGNYSSGRRIKVKQWLLQHEGVIK</sequence>